<keyword evidence="2" id="KW-1185">Reference proteome</keyword>
<name>A0A8E2JIW7_9PEZI</name>
<organism evidence="1 2">
    <name type="scientific">Lepidopterella palustris CBS 459.81</name>
    <dbReference type="NCBI Taxonomy" id="1314670"/>
    <lineage>
        <taxon>Eukaryota</taxon>
        <taxon>Fungi</taxon>
        <taxon>Dikarya</taxon>
        <taxon>Ascomycota</taxon>
        <taxon>Pezizomycotina</taxon>
        <taxon>Dothideomycetes</taxon>
        <taxon>Pleosporomycetidae</taxon>
        <taxon>Mytilinidiales</taxon>
        <taxon>Argynnaceae</taxon>
        <taxon>Lepidopterella</taxon>
    </lineage>
</organism>
<dbReference type="Proteomes" id="UP000250266">
    <property type="component" value="Unassembled WGS sequence"/>
</dbReference>
<proteinExistence type="predicted"/>
<reference evidence="1 2" key="1">
    <citation type="journal article" date="2016" name="Nat. Commun.">
        <title>Ectomycorrhizal ecology is imprinted in the genome of the dominant symbiotic fungus Cenococcum geophilum.</title>
        <authorList>
            <consortium name="DOE Joint Genome Institute"/>
            <person name="Peter M."/>
            <person name="Kohler A."/>
            <person name="Ohm R.A."/>
            <person name="Kuo A."/>
            <person name="Krutzmann J."/>
            <person name="Morin E."/>
            <person name="Arend M."/>
            <person name="Barry K.W."/>
            <person name="Binder M."/>
            <person name="Choi C."/>
            <person name="Clum A."/>
            <person name="Copeland A."/>
            <person name="Grisel N."/>
            <person name="Haridas S."/>
            <person name="Kipfer T."/>
            <person name="LaButti K."/>
            <person name="Lindquist E."/>
            <person name="Lipzen A."/>
            <person name="Maire R."/>
            <person name="Meier B."/>
            <person name="Mihaltcheva S."/>
            <person name="Molinier V."/>
            <person name="Murat C."/>
            <person name="Poggeler S."/>
            <person name="Quandt C.A."/>
            <person name="Sperisen C."/>
            <person name="Tritt A."/>
            <person name="Tisserant E."/>
            <person name="Crous P.W."/>
            <person name="Henrissat B."/>
            <person name="Nehls U."/>
            <person name="Egli S."/>
            <person name="Spatafora J.W."/>
            <person name="Grigoriev I.V."/>
            <person name="Martin F.M."/>
        </authorList>
    </citation>
    <scope>NUCLEOTIDE SEQUENCE [LARGE SCALE GENOMIC DNA]</scope>
    <source>
        <strain evidence="1 2">CBS 459.81</strain>
    </source>
</reference>
<gene>
    <name evidence="1" type="ORF">K432DRAFT_401231</name>
</gene>
<sequence length="183" mass="19103">MSGVQLGVGEAVNSGLNAGIEAARLAGYAFDSAEASLSAFESCLNLCGILHLPALQNVFDFLNGVSLSRATERFQVSPGVPKAGGQLQDRGYPNDLKKTDPAPLYRAAAADSDGDIDDYGVAKGEEGGEGVGGGGGGILGDLGSVVSLREDERWMPKRRRWGGGDGIAFFYGFTGTYCIKNKY</sequence>
<evidence type="ECO:0000313" key="2">
    <source>
        <dbReference type="Proteomes" id="UP000250266"/>
    </source>
</evidence>
<dbReference type="AlphaFoldDB" id="A0A8E2JIW7"/>
<accession>A0A8E2JIW7</accession>
<evidence type="ECO:0000313" key="1">
    <source>
        <dbReference type="EMBL" id="OCK84350.1"/>
    </source>
</evidence>
<dbReference type="EMBL" id="KV744839">
    <property type="protein sequence ID" value="OCK84350.1"/>
    <property type="molecule type" value="Genomic_DNA"/>
</dbReference>
<protein>
    <submittedName>
        <fullName evidence="1">Uncharacterized protein</fullName>
    </submittedName>
</protein>